<dbReference type="GO" id="GO:0005856">
    <property type="term" value="C:cytoskeleton"/>
    <property type="evidence" value="ECO:0007669"/>
    <property type="project" value="UniProtKB-SubCell"/>
</dbReference>
<feature type="compositionally biased region" description="Polar residues" evidence="5">
    <location>
        <begin position="349"/>
        <end position="368"/>
    </location>
</feature>
<protein>
    <recommendedName>
        <fullName evidence="6">G2 and S phase-expressed protein 1 N-terminal domain-containing protein</fullName>
    </recommendedName>
</protein>
<comment type="caution">
    <text evidence="7">The sequence shown here is derived from an EMBL/GenBank/DDBJ whole genome shotgun (WGS) entry which is preliminary data.</text>
</comment>
<keyword evidence="8" id="KW-1185">Reference proteome</keyword>
<dbReference type="InterPro" id="IPR026657">
    <property type="entry name" value="DDA3/GTSE-1"/>
</dbReference>
<evidence type="ECO:0000256" key="5">
    <source>
        <dbReference type="SAM" id="MobiDB-lite"/>
    </source>
</evidence>
<keyword evidence="3" id="KW-0597">Phosphoprotein</keyword>
<feature type="domain" description="G2 and S phase-expressed protein 1 N-terminal" evidence="6">
    <location>
        <begin position="12"/>
        <end position="149"/>
    </location>
</feature>
<dbReference type="Pfam" id="PF15259">
    <property type="entry name" value="GTSE1_N"/>
    <property type="match status" value="1"/>
</dbReference>
<proteinExistence type="predicted"/>
<feature type="compositionally biased region" description="Polar residues" evidence="5">
    <location>
        <begin position="615"/>
        <end position="634"/>
    </location>
</feature>
<evidence type="ECO:0000313" key="7">
    <source>
        <dbReference type="EMBL" id="KAL0968001.1"/>
    </source>
</evidence>
<organism evidence="7 8">
    <name type="scientific">Umbra pygmaea</name>
    <name type="common">Eastern mudminnow</name>
    <dbReference type="NCBI Taxonomy" id="75934"/>
    <lineage>
        <taxon>Eukaryota</taxon>
        <taxon>Metazoa</taxon>
        <taxon>Chordata</taxon>
        <taxon>Craniata</taxon>
        <taxon>Vertebrata</taxon>
        <taxon>Euteleostomi</taxon>
        <taxon>Actinopterygii</taxon>
        <taxon>Neopterygii</taxon>
        <taxon>Teleostei</taxon>
        <taxon>Protacanthopterygii</taxon>
        <taxon>Esociformes</taxon>
        <taxon>Umbridae</taxon>
        <taxon>Umbra</taxon>
    </lineage>
</organism>
<feature type="region of interest" description="Disordered" evidence="5">
    <location>
        <begin position="612"/>
        <end position="650"/>
    </location>
</feature>
<gene>
    <name evidence="7" type="ORF">UPYG_G00260840</name>
</gene>
<name>A0ABD0WT73_UMBPY</name>
<feature type="compositionally biased region" description="Low complexity" evidence="5">
    <location>
        <begin position="326"/>
        <end position="342"/>
    </location>
</feature>
<feature type="region of interest" description="Disordered" evidence="5">
    <location>
        <begin position="294"/>
        <end position="425"/>
    </location>
</feature>
<evidence type="ECO:0000256" key="3">
    <source>
        <dbReference type="ARBA" id="ARBA00022553"/>
    </source>
</evidence>
<feature type="region of interest" description="Disordered" evidence="5">
    <location>
        <begin position="229"/>
        <end position="266"/>
    </location>
</feature>
<dbReference type="AlphaFoldDB" id="A0ABD0WT73"/>
<dbReference type="InterPro" id="IPR032768">
    <property type="entry name" value="GTSE1_N"/>
</dbReference>
<evidence type="ECO:0000313" key="8">
    <source>
        <dbReference type="Proteomes" id="UP001557470"/>
    </source>
</evidence>
<accession>A0ABD0WT73</accession>
<feature type="region of interest" description="Disordered" evidence="5">
    <location>
        <begin position="510"/>
        <end position="545"/>
    </location>
</feature>
<dbReference type="PANTHER" id="PTHR21584:SF10">
    <property type="entry name" value="G2 AND S PHASE-EXPRESSED PROTEIN 1"/>
    <property type="match status" value="1"/>
</dbReference>
<keyword evidence="4" id="KW-0206">Cytoskeleton</keyword>
<evidence type="ECO:0000256" key="1">
    <source>
        <dbReference type="ARBA" id="ARBA00004245"/>
    </source>
</evidence>
<evidence type="ECO:0000259" key="6">
    <source>
        <dbReference type="Pfam" id="PF15259"/>
    </source>
</evidence>
<sequence>MDSNINSDFFSVAEEKFDFDISLSPASSREDEDDDEVFVGPVGHKERCISVGLETVIKECVSSGALVVEEPSWSSLPGEHFEEICKEAQLLASQLEVKPEPVSSETNGTLVEGKEDFVQDAESKLGLFSKPVNTLLSPIKRETFCIQDSPLKQLPPAIQQKLLRCGVASNSNNGRVSTSSPMRAWTKTQPKMVLRGMAGLAGNAGVLPSKQQPASRGSTVTTALHTAKTRTVPAERTDMRPPTIKGNLGLRRSPARHNSSKVASNEELFSDTASVASDISDSSLDCSLQGKKTRVPLHKSGLRAPSTAKAPAPQTRRVPDRKRNASSSSSSLSSFNSSISMSPTGKGKLNTSLNSSTTGPSGRLSNGVSRLANPAVSATKTRRSAVIARVPELPSATGARRSISAQGRKPSEPDSSKRIRSTPMKKTELVATAIPSHQTPAKKNMERTSSVPSVSTSSLAKGNPKLKGLIAPTPTNQFKRRSEVFSSSDAPRVMKPKRLMSVGNVESVPHKTKLPFPDPLRTPTAGGNKAVQPKLRPPSALPTPVNRRISAIPMLTPKSLSSPGGTSLAAKLPASIRRPSYRSPIQLKGTIQDEAAAVLDEGAIQPFSLEEPEVQPTTTDPHSEEQVVSQNVPEPSTHEEPPATNQENPHTVLREVCTENQDTETLPDQPQDCLKTHNFNEVMLVDAPVPVLRPKEKLLIDLTNTPDLIRTAPLKPSADQLIDLSSPLIKWSPENKNKFSDDAPLINLSF</sequence>
<feature type="compositionally biased region" description="Low complexity" evidence="5">
    <location>
        <begin position="448"/>
        <end position="458"/>
    </location>
</feature>
<keyword evidence="2" id="KW-0963">Cytoplasm</keyword>
<evidence type="ECO:0000256" key="2">
    <source>
        <dbReference type="ARBA" id="ARBA00022490"/>
    </source>
</evidence>
<reference evidence="7 8" key="1">
    <citation type="submission" date="2024-06" db="EMBL/GenBank/DDBJ databases">
        <authorList>
            <person name="Pan Q."/>
            <person name="Wen M."/>
            <person name="Jouanno E."/>
            <person name="Zahm M."/>
            <person name="Klopp C."/>
            <person name="Cabau C."/>
            <person name="Louis A."/>
            <person name="Berthelot C."/>
            <person name="Parey E."/>
            <person name="Roest Crollius H."/>
            <person name="Montfort J."/>
            <person name="Robinson-Rechavi M."/>
            <person name="Bouchez O."/>
            <person name="Lampietro C."/>
            <person name="Lopez Roques C."/>
            <person name="Donnadieu C."/>
            <person name="Postlethwait J."/>
            <person name="Bobe J."/>
            <person name="Verreycken H."/>
            <person name="Guiguen Y."/>
        </authorList>
    </citation>
    <scope>NUCLEOTIDE SEQUENCE [LARGE SCALE GENOMIC DNA]</scope>
    <source>
        <strain evidence="7">Up_M1</strain>
        <tissue evidence="7">Testis</tissue>
    </source>
</reference>
<dbReference type="EMBL" id="JAGEUA010000008">
    <property type="protein sequence ID" value="KAL0968001.1"/>
    <property type="molecule type" value="Genomic_DNA"/>
</dbReference>
<comment type="subcellular location">
    <subcellularLocation>
        <location evidence="1">Cytoplasm</location>
        <location evidence="1">Cytoskeleton</location>
    </subcellularLocation>
</comment>
<dbReference type="PANTHER" id="PTHR21584">
    <property type="entry name" value="DIFFERENTIAL DISPLAY AND ACTIVATED BY P53 DDA3 /G2 S PHASE EXPRESSED 1"/>
    <property type="match status" value="1"/>
</dbReference>
<dbReference type="Proteomes" id="UP001557470">
    <property type="component" value="Unassembled WGS sequence"/>
</dbReference>
<feature type="region of interest" description="Disordered" evidence="5">
    <location>
        <begin position="438"/>
        <end position="472"/>
    </location>
</feature>
<evidence type="ECO:0000256" key="4">
    <source>
        <dbReference type="ARBA" id="ARBA00023212"/>
    </source>
</evidence>